<accession>A0A917ICN0</accession>
<dbReference type="PROSITE" id="PS00792">
    <property type="entry name" value="DHPS_1"/>
    <property type="match status" value="1"/>
</dbReference>
<evidence type="ECO:0000256" key="11">
    <source>
        <dbReference type="ARBA" id="ARBA00030193"/>
    </source>
</evidence>
<dbReference type="GO" id="GO:0005829">
    <property type="term" value="C:cytosol"/>
    <property type="evidence" value="ECO:0007669"/>
    <property type="project" value="TreeGrafter"/>
</dbReference>
<evidence type="ECO:0000256" key="6">
    <source>
        <dbReference type="ARBA" id="ARBA00016919"/>
    </source>
</evidence>
<dbReference type="PROSITE" id="PS00793">
    <property type="entry name" value="DHPS_2"/>
    <property type="match status" value="1"/>
</dbReference>
<comment type="function">
    <text evidence="12">Catalyzes the condensation of para-aminobenzoate (pABA) with 6-hydroxymethyl-7,8-dihydropterin diphosphate (DHPt-PP) to form 7,8-dihydropteroate (H2Pte), the immediate precursor of folate derivatives.</text>
</comment>
<evidence type="ECO:0000256" key="2">
    <source>
        <dbReference type="ARBA" id="ARBA00001946"/>
    </source>
</evidence>
<dbReference type="PANTHER" id="PTHR20941">
    <property type="entry name" value="FOLATE SYNTHESIS PROTEINS"/>
    <property type="match status" value="1"/>
</dbReference>
<comment type="cofactor">
    <cofactor evidence="2 12">
        <name>Mg(2+)</name>
        <dbReference type="ChEBI" id="CHEBI:18420"/>
    </cofactor>
</comment>
<feature type="domain" description="Pterin-binding" evidence="13">
    <location>
        <begin position="10"/>
        <end position="259"/>
    </location>
</feature>
<dbReference type="PROSITE" id="PS50972">
    <property type="entry name" value="PTERIN_BINDING"/>
    <property type="match status" value="1"/>
</dbReference>
<reference evidence="14" key="2">
    <citation type="submission" date="2020-09" db="EMBL/GenBank/DDBJ databases">
        <authorList>
            <person name="Sun Q."/>
            <person name="Zhou Y."/>
        </authorList>
    </citation>
    <scope>NUCLEOTIDE SEQUENCE</scope>
    <source>
        <strain evidence="14">CGMCC 1.12214</strain>
    </source>
</reference>
<keyword evidence="7 12" id="KW-0808">Transferase</keyword>
<comment type="catalytic activity">
    <reaction evidence="1">
        <text>(7,8-dihydropterin-6-yl)methyl diphosphate + 4-aminobenzoate = 7,8-dihydropteroate + diphosphate</text>
        <dbReference type="Rhea" id="RHEA:19949"/>
        <dbReference type="ChEBI" id="CHEBI:17836"/>
        <dbReference type="ChEBI" id="CHEBI:17839"/>
        <dbReference type="ChEBI" id="CHEBI:33019"/>
        <dbReference type="ChEBI" id="CHEBI:72950"/>
        <dbReference type="EC" id="2.5.1.15"/>
    </reaction>
</comment>
<name>A0A917ICN0_9HYPH</name>
<evidence type="ECO:0000313" key="14">
    <source>
        <dbReference type="EMBL" id="GGH33155.1"/>
    </source>
</evidence>
<dbReference type="GO" id="GO:0004156">
    <property type="term" value="F:dihydropteroate synthase activity"/>
    <property type="evidence" value="ECO:0007669"/>
    <property type="project" value="UniProtKB-EC"/>
</dbReference>
<dbReference type="InterPro" id="IPR006390">
    <property type="entry name" value="DHP_synth_dom"/>
</dbReference>
<organism evidence="14 15">
    <name type="scientific">Alsobacter metallidurans</name>
    <dbReference type="NCBI Taxonomy" id="340221"/>
    <lineage>
        <taxon>Bacteria</taxon>
        <taxon>Pseudomonadati</taxon>
        <taxon>Pseudomonadota</taxon>
        <taxon>Alphaproteobacteria</taxon>
        <taxon>Hyphomicrobiales</taxon>
        <taxon>Alsobacteraceae</taxon>
        <taxon>Alsobacter</taxon>
    </lineage>
</organism>
<keyword evidence="8 12" id="KW-0479">Metal-binding</keyword>
<dbReference type="InterPro" id="IPR000489">
    <property type="entry name" value="Pterin-binding_dom"/>
</dbReference>
<dbReference type="RefSeq" id="WP_188520100.1">
    <property type="nucleotide sequence ID" value="NZ_BMES01000003.1"/>
</dbReference>
<evidence type="ECO:0000313" key="15">
    <source>
        <dbReference type="Proteomes" id="UP000603912"/>
    </source>
</evidence>
<dbReference type="CDD" id="cd00739">
    <property type="entry name" value="DHPS"/>
    <property type="match status" value="1"/>
</dbReference>
<dbReference type="GO" id="GO:0046872">
    <property type="term" value="F:metal ion binding"/>
    <property type="evidence" value="ECO:0007669"/>
    <property type="project" value="UniProtKB-KW"/>
</dbReference>
<evidence type="ECO:0000256" key="12">
    <source>
        <dbReference type="RuleBase" id="RU361205"/>
    </source>
</evidence>
<evidence type="ECO:0000256" key="3">
    <source>
        <dbReference type="ARBA" id="ARBA00004763"/>
    </source>
</evidence>
<gene>
    <name evidence="14" type="primary">folP</name>
    <name evidence="14" type="ORF">GCM10007036_45560</name>
</gene>
<sequence>MQPPGFPARTLIMGIVNVTPDSFSDGGDFFDPEVAVRHAQDLEAEGADIVDLGGESTRPGHQPIGQEEEQRRVLPVVAALSPALSSPISIDTYRADTARKALAAGARIINDVWGLQRDPDMAAVAADHDCDVVAMHNRETLDPSRDIVDEFRRYFDRTIALARHAGLRDERLILDPGIGFGKSWAQNMDALRRVAELRAFGFRVLVGASRKSFLCRILGDDVAPKSRIFGTLAAHSVAIAGGADIIRVHDVRAHVDAVRTLDALWRDRGGGGHPPHAT</sequence>
<evidence type="ECO:0000256" key="10">
    <source>
        <dbReference type="ARBA" id="ARBA00022909"/>
    </source>
</evidence>
<evidence type="ECO:0000256" key="7">
    <source>
        <dbReference type="ARBA" id="ARBA00022679"/>
    </source>
</evidence>
<dbReference type="Proteomes" id="UP000603912">
    <property type="component" value="Unassembled WGS sequence"/>
</dbReference>
<evidence type="ECO:0000259" key="13">
    <source>
        <dbReference type="PROSITE" id="PS50972"/>
    </source>
</evidence>
<dbReference type="GO" id="GO:0046656">
    <property type="term" value="P:folic acid biosynthetic process"/>
    <property type="evidence" value="ECO:0007669"/>
    <property type="project" value="UniProtKB-KW"/>
</dbReference>
<evidence type="ECO:0000256" key="5">
    <source>
        <dbReference type="ARBA" id="ARBA00012458"/>
    </source>
</evidence>
<dbReference type="Pfam" id="PF00809">
    <property type="entry name" value="Pterin_bind"/>
    <property type="match status" value="1"/>
</dbReference>
<evidence type="ECO:0000256" key="8">
    <source>
        <dbReference type="ARBA" id="ARBA00022723"/>
    </source>
</evidence>
<dbReference type="FunFam" id="3.20.20.20:FF:000006">
    <property type="entry name" value="Dihydropteroate synthase"/>
    <property type="match status" value="1"/>
</dbReference>
<dbReference type="EC" id="2.5.1.15" evidence="5 12"/>
<evidence type="ECO:0000256" key="1">
    <source>
        <dbReference type="ARBA" id="ARBA00000012"/>
    </source>
</evidence>
<comment type="similarity">
    <text evidence="4 12">Belongs to the DHPS family.</text>
</comment>
<evidence type="ECO:0000256" key="9">
    <source>
        <dbReference type="ARBA" id="ARBA00022842"/>
    </source>
</evidence>
<dbReference type="AlphaFoldDB" id="A0A917ICN0"/>
<dbReference type="NCBIfam" id="TIGR01496">
    <property type="entry name" value="DHPS"/>
    <property type="match status" value="1"/>
</dbReference>
<reference evidence="14" key="1">
    <citation type="journal article" date="2014" name="Int. J. Syst. Evol. Microbiol.">
        <title>Complete genome sequence of Corynebacterium casei LMG S-19264T (=DSM 44701T), isolated from a smear-ripened cheese.</title>
        <authorList>
            <consortium name="US DOE Joint Genome Institute (JGI-PGF)"/>
            <person name="Walter F."/>
            <person name="Albersmeier A."/>
            <person name="Kalinowski J."/>
            <person name="Ruckert C."/>
        </authorList>
    </citation>
    <scope>NUCLEOTIDE SEQUENCE</scope>
    <source>
        <strain evidence="14">CGMCC 1.12214</strain>
    </source>
</reference>
<dbReference type="GO" id="GO:0046654">
    <property type="term" value="P:tetrahydrofolate biosynthetic process"/>
    <property type="evidence" value="ECO:0007669"/>
    <property type="project" value="TreeGrafter"/>
</dbReference>
<dbReference type="EMBL" id="BMES01000003">
    <property type="protein sequence ID" value="GGH33155.1"/>
    <property type="molecule type" value="Genomic_DNA"/>
</dbReference>
<keyword evidence="10 12" id="KW-0289">Folate biosynthesis</keyword>
<comment type="pathway">
    <text evidence="3 12">Cofactor biosynthesis; tetrahydrofolate biosynthesis; 7,8-dihydrofolate from 2-amino-4-hydroxy-6-hydroxymethyl-7,8-dihydropteridine diphosphate and 4-aminobenzoate: step 1/2.</text>
</comment>
<dbReference type="SUPFAM" id="SSF51717">
    <property type="entry name" value="Dihydropteroate synthetase-like"/>
    <property type="match status" value="1"/>
</dbReference>
<comment type="caution">
    <text evidence="14">The sequence shown here is derived from an EMBL/GenBank/DDBJ whole genome shotgun (WGS) entry which is preliminary data.</text>
</comment>
<dbReference type="InterPro" id="IPR045031">
    <property type="entry name" value="DHP_synth-like"/>
</dbReference>
<protein>
    <recommendedName>
        <fullName evidence="6 12">Dihydropteroate synthase</fullName>
        <shortName evidence="12">DHPS</shortName>
        <ecNumber evidence="5 12">2.5.1.15</ecNumber>
    </recommendedName>
    <alternativeName>
        <fullName evidence="11 12">Dihydropteroate pyrophosphorylase</fullName>
    </alternativeName>
</protein>
<dbReference type="PANTHER" id="PTHR20941:SF1">
    <property type="entry name" value="FOLIC ACID SYNTHESIS PROTEIN FOL1"/>
    <property type="match status" value="1"/>
</dbReference>
<dbReference type="InterPro" id="IPR011005">
    <property type="entry name" value="Dihydropteroate_synth-like_sf"/>
</dbReference>
<proteinExistence type="inferred from homology"/>
<keyword evidence="9 12" id="KW-0460">Magnesium</keyword>
<keyword evidence="15" id="KW-1185">Reference proteome</keyword>
<evidence type="ECO:0000256" key="4">
    <source>
        <dbReference type="ARBA" id="ARBA00009503"/>
    </source>
</evidence>
<dbReference type="Gene3D" id="3.20.20.20">
    <property type="entry name" value="Dihydropteroate synthase-like"/>
    <property type="match status" value="1"/>
</dbReference>